<dbReference type="EMBL" id="CAVMJV010000023">
    <property type="protein sequence ID" value="CAK5073211.1"/>
    <property type="molecule type" value="Genomic_DNA"/>
</dbReference>
<organism evidence="1 2">
    <name type="scientific">Meloidogyne enterolobii</name>
    <name type="common">Root-knot nematode worm</name>
    <name type="synonym">Meloidogyne mayaguensis</name>
    <dbReference type="NCBI Taxonomy" id="390850"/>
    <lineage>
        <taxon>Eukaryota</taxon>
        <taxon>Metazoa</taxon>
        <taxon>Ecdysozoa</taxon>
        <taxon>Nematoda</taxon>
        <taxon>Chromadorea</taxon>
        <taxon>Rhabditida</taxon>
        <taxon>Tylenchina</taxon>
        <taxon>Tylenchomorpha</taxon>
        <taxon>Tylenchoidea</taxon>
        <taxon>Meloidogynidae</taxon>
        <taxon>Meloidogyninae</taxon>
        <taxon>Meloidogyne</taxon>
    </lineage>
</organism>
<proteinExistence type="predicted"/>
<reference evidence="1" key="1">
    <citation type="submission" date="2023-11" db="EMBL/GenBank/DDBJ databases">
        <authorList>
            <person name="Poullet M."/>
        </authorList>
    </citation>
    <scope>NUCLEOTIDE SEQUENCE</scope>
    <source>
        <strain evidence="1">E1834</strain>
    </source>
</reference>
<comment type="caution">
    <text evidence="1">The sequence shown here is derived from an EMBL/GenBank/DDBJ whole genome shotgun (WGS) entry which is preliminary data.</text>
</comment>
<evidence type="ECO:0000313" key="2">
    <source>
        <dbReference type="Proteomes" id="UP001497535"/>
    </source>
</evidence>
<gene>
    <name evidence="1" type="ORF">MENTE1834_LOCUS19854</name>
</gene>
<name>A0ACB0Z2L4_MELEN</name>
<protein>
    <submittedName>
        <fullName evidence="1">Uncharacterized protein</fullName>
    </submittedName>
</protein>
<sequence length="58" mass="6305">MRGPPGGRAGREGGNVGGTQTGQQGLQQQQERQEGDHLNTTVTIQHIRPRREPCCVIL</sequence>
<accession>A0ACB0Z2L4</accession>
<evidence type="ECO:0000313" key="1">
    <source>
        <dbReference type="EMBL" id="CAK5073211.1"/>
    </source>
</evidence>
<dbReference type="Proteomes" id="UP001497535">
    <property type="component" value="Unassembled WGS sequence"/>
</dbReference>
<keyword evidence="2" id="KW-1185">Reference proteome</keyword>